<protein>
    <submittedName>
        <fullName evidence="1">Uncharacterized protein</fullName>
    </submittedName>
</protein>
<comment type="caution">
    <text evidence="1">The sequence shown here is derived from an EMBL/GenBank/DDBJ whole genome shotgun (WGS) entry which is preliminary data.</text>
</comment>
<name>A0A2M9XXL1_9LEPT</name>
<dbReference type="RefSeq" id="WP_100792220.1">
    <property type="nucleotide sequence ID" value="NZ_NPDQ01000011.1"/>
</dbReference>
<dbReference type="OrthoDB" id="5123270at2"/>
<dbReference type="EMBL" id="RQFP01000008">
    <property type="protein sequence ID" value="TGK93012.1"/>
    <property type="molecule type" value="Genomic_DNA"/>
</dbReference>
<sequence length="175" mass="19896">MTFQFPNLDSKTREYMKNEFDLDVSISKLYNSKRLNDLGRKMYSELLKEAIDNKTPEWLASEIIRLNLLKTHEERKTKTGTTMAKIPSNAHEMLAEGEFNRFYIRALCKIAIEEKKIIKVVRGKQVSVPREESNQKLGSKCEPSLLLNDLRENIGVDTALGLPPGPNSGLTVAIE</sequence>
<organism evidence="1 2">
    <name type="scientific">Leptospira brenneri</name>
    <dbReference type="NCBI Taxonomy" id="2023182"/>
    <lineage>
        <taxon>Bacteria</taxon>
        <taxon>Pseudomonadati</taxon>
        <taxon>Spirochaetota</taxon>
        <taxon>Spirochaetia</taxon>
        <taxon>Leptospirales</taxon>
        <taxon>Leptospiraceae</taxon>
        <taxon>Leptospira</taxon>
    </lineage>
</organism>
<dbReference type="Proteomes" id="UP000297891">
    <property type="component" value="Unassembled WGS sequence"/>
</dbReference>
<keyword evidence="2" id="KW-1185">Reference proteome</keyword>
<evidence type="ECO:0000313" key="2">
    <source>
        <dbReference type="Proteomes" id="UP000297891"/>
    </source>
</evidence>
<gene>
    <name evidence="1" type="ORF">EHQ30_12350</name>
</gene>
<accession>A0A2M9XXL1</accession>
<evidence type="ECO:0000313" key="1">
    <source>
        <dbReference type="EMBL" id="TGK93012.1"/>
    </source>
</evidence>
<reference evidence="1" key="1">
    <citation type="journal article" date="2019" name="PLoS Negl. Trop. Dis.">
        <title>Revisiting the worldwide diversity of Leptospira species in the environment.</title>
        <authorList>
            <person name="Vincent A.T."/>
            <person name="Schiettekatte O."/>
            <person name="Bourhy P."/>
            <person name="Veyrier F.J."/>
            <person name="Picardeau M."/>
        </authorList>
    </citation>
    <scope>NUCLEOTIDE SEQUENCE [LARGE SCALE GENOMIC DNA]</scope>
    <source>
        <strain evidence="1">201800277</strain>
    </source>
</reference>
<dbReference type="AlphaFoldDB" id="A0A2M9XXL1"/>
<proteinExistence type="predicted"/>